<dbReference type="PANTHER" id="PTHR10746">
    <property type="entry name" value="50S RIBOSOMAL PROTEIN L4"/>
    <property type="match status" value="1"/>
</dbReference>
<dbReference type="InterPro" id="IPR013005">
    <property type="entry name" value="Ribosomal_uL4-like"/>
</dbReference>
<dbReference type="InterPro" id="IPR002136">
    <property type="entry name" value="Ribosomal_uL4"/>
</dbReference>
<keyword evidence="5" id="KW-0699">rRNA-binding</keyword>
<protein>
    <recommendedName>
        <fullName evidence="4 5">Large ribosomal subunit protein uL4</fullName>
    </recommendedName>
</protein>
<evidence type="ECO:0000313" key="7">
    <source>
        <dbReference type="EMBL" id="PIQ72010.1"/>
    </source>
</evidence>
<sequence>METTSKSQKKEKKEMTTIRKYAVDGSESGTVTLAKELSSYEPNKTLLAQYIRVYLANQREGNASAKTRAEVAGTTKKVYKQKGTGGARHGSRKAPIYKGGGVVGGPKPAEYRLQLSKKQRQGTLLSALAYQIHQGSVSVVESEIVKLPPKTKTITNFLQKAKMDTSKVLFVLPDAKATGLIKSTRNIPQTATTHMGSLNAYDILQAQNILVVAEAFEAMQQMFTK</sequence>
<dbReference type="Gene3D" id="3.40.1370.10">
    <property type="match status" value="1"/>
</dbReference>
<feature type="region of interest" description="Disordered" evidence="6">
    <location>
        <begin position="80"/>
        <end position="101"/>
    </location>
</feature>
<dbReference type="PANTHER" id="PTHR10746:SF6">
    <property type="entry name" value="LARGE RIBOSOMAL SUBUNIT PROTEIN UL4M"/>
    <property type="match status" value="1"/>
</dbReference>
<name>A0A2H0KL71_9BACT</name>
<evidence type="ECO:0000256" key="6">
    <source>
        <dbReference type="SAM" id="MobiDB-lite"/>
    </source>
</evidence>
<dbReference type="HAMAP" id="MF_01328_B">
    <property type="entry name" value="Ribosomal_uL4_B"/>
    <property type="match status" value="1"/>
</dbReference>
<reference evidence="7 8" key="1">
    <citation type="submission" date="2017-09" db="EMBL/GenBank/DDBJ databases">
        <title>Depth-based differentiation of microbial function through sediment-hosted aquifers and enrichment of novel symbionts in the deep terrestrial subsurface.</title>
        <authorList>
            <person name="Probst A.J."/>
            <person name="Ladd B."/>
            <person name="Jarett J.K."/>
            <person name="Geller-Mcgrath D.E."/>
            <person name="Sieber C.M."/>
            <person name="Emerson J.B."/>
            <person name="Anantharaman K."/>
            <person name="Thomas B.C."/>
            <person name="Malmstrom R."/>
            <person name="Stieglmeier M."/>
            <person name="Klingl A."/>
            <person name="Woyke T."/>
            <person name="Ryan C.M."/>
            <person name="Banfield J.F."/>
        </authorList>
    </citation>
    <scope>NUCLEOTIDE SEQUENCE [LARGE SCALE GENOMIC DNA]</scope>
    <source>
        <strain evidence="7">CG11_big_fil_rev_8_21_14_0_20_37_16</strain>
    </source>
</reference>
<dbReference type="NCBIfam" id="TIGR03953">
    <property type="entry name" value="rplD_bact"/>
    <property type="match status" value="1"/>
</dbReference>
<dbReference type="Pfam" id="PF00573">
    <property type="entry name" value="Ribosomal_L4"/>
    <property type="match status" value="1"/>
</dbReference>
<comment type="caution">
    <text evidence="7">The sequence shown here is derived from an EMBL/GenBank/DDBJ whole genome shotgun (WGS) entry which is preliminary data.</text>
</comment>
<evidence type="ECO:0000256" key="2">
    <source>
        <dbReference type="ARBA" id="ARBA00022980"/>
    </source>
</evidence>
<keyword evidence="5" id="KW-0694">RNA-binding</keyword>
<dbReference type="AlphaFoldDB" id="A0A2H0KL71"/>
<dbReference type="GO" id="GO:0005840">
    <property type="term" value="C:ribosome"/>
    <property type="evidence" value="ECO:0007669"/>
    <property type="project" value="UniProtKB-KW"/>
</dbReference>
<evidence type="ECO:0000256" key="5">
    <source>
        <dbReference type="HAMAP-Rule" id="MF_01328"/>
    </source>
</evidence>
<comment type="similarity">
    <text evidence="1 5">Belongs to the universal ribosomal protein uL4 family.</text>
</comment>
<keyword evidence="2 5" id="KW-0689">Ribosomal protein</keyword>
<proteinExistence type="inferred from homology"/>
<dbReference type="GO" id="GO:0019843">
    <property type="term" value="F:rRNA binding"/>
    <property type="evidence" value="ECO:0007669"/>
    <property type="project" value="UniProtKB-UniRule"/>
</dbReference>
<dbReference type="Proteomes" id="UP000229497">
    <property type="component" value="Unassembled WGS sequence"/>
</dbReference>
<keyword evidence="3 5" id="KW-0687">Ribonucleoprotein</keyword>
<comment type="subunit">
    <text evidence="5">Part of the 50S ribosomal subunit.</text>
</comment>
<comment type="function">
    <text evidence="5">One of the primary rRNA binding proteins, this protein initially binds near the 5'-end of the 23S rRNA. It is important during the early stages of 50S assembly. It makes multiple contacts with different domains of the 23S rRNA in the assembled 50S subunit and ribosome.</text>
</comment>
<dbReference type="GO" id="GO:0003735">
    <property type="term" value="F:structural constituent of ribosome"/>
    <property type="evidence" value="ECO:0007669"/>
    <property type="project" value="InterPro"/>
</dbReference>
<comment type="function">
    <text evidence="5">Forms part of the polypeptide exit tunnel.</text>
</comment>
<gene>
    <name evidence="5" type="primary">rplD</name>
    <name evidence="7" type="ORF">COV87_00185</name>
</gene>
<evidence type="ECO:0000256" key="4">
    <source>
        <dbReference type="ARBA" id="ARBA00035244"/>
    </source>
</evidence>
<organism evidence="7 8">
    <name type="scientific">Candidatus Roizmanbacteria bacterium CG11_big_fil_rev_8_21_14_0_20_37_16</name>
    <dbReference type="NCBI Taxonomy" id="1974857"/>
    <lineage>
        <taxon>Bacteria</taxon>
        <taxon>Candidatus Roizmaniibacteriota</taxon>
    </lineage>
</organism>
<evidence type="ECO:0000256" key="1">
    <source>
        <dbReference type="ARBA" id="ARBA00010528"/>
    </source>
</evidence>
<dbReference type="InterPro" id="IPR023574">
    <property type="entry name" value="Ribosomal_uL4_dom_sf"/>
</dbReference>
<dbReference type="GO" id="GO:1990904">
    <property type="term" value="C:ribonucleoprotein complex"/>
    <property type="evidence" value="ECO:0007669"/>
    <property type="project" value="UniProtKB-KW"/>
</dbReference>
<dbReference type="EMBL" id="PCVK01000008">
    <property type="protein sequence ID" value="PIQ72010.1"/>
    <property type="molecule type" value="Genomic_DNA"/>
</dbReference>
<dbReference type="GO" id="GO:0006412">
    <property type="term" value="P:translation"/>
    <property type="evidence" value="ECO:0007669"/>
    <property type="project" value="UniProtKB-UniRule"/>
</dbReference>
<evidence type="ECO:0000313" key="8">
    <source>
        <dbReference type="Proteomes" id="UP000229497"/>
    </source>
</evidence>
<evidence type="ECO:0000256" key="3">
    <source>
        <dbReference type="ARBA" id="ARBA00023274"/>
    </source>
</evidence>
<accession>A0A2H0KL71</accession>
<dbReference type="SUPFAM" id="SSF52166">
    <property type="entry name" value="Ribosomal protein L4"/>
    <property type="match status" value="1"/>
</dbReference>